<dbReference type="AlphaFoldDB" id="A0A7W9GYH1"/>
<keyword evidence="1" id="KW-0732">Signal</keyword>
<protein>
    <recommendedName>
        <fullName evidence="5">VCBS repeat-containing protein</fullName>
    </recommendedName>
</protein>
<dbReference type="InterPro" id="IPR028994">
    <property type="entry name" value="Integrin_alpha_N"/>
</dbReference>
<keyword evidence="4" id="KW-1185">Reference proteome</keyword>
<dbReference type="Pfam" id="PF13517">
    <property type="entry name" value="FG-GAP_3"/>
    <property type="match status" value="2"/>
</dbReference>
<sequence>MVLTTLGFAASAAEPDRSGTGHQAAVSALAEARASGKPVEVLENRTESSETYVNPSGTLTVTQHMTPVRVKQGGEWVPVDTALVSRDGRVAPKAAAAGLELSDGGAGPMVRLNDDRHVLEMSWPGELPKPKLAGPVATYAEVLPGVDLQVTAEVEGFSQLLVVKDAKAAKNPKLKKVAFGLKANGLKVTGDGTQGLKAVDAKGRTVFSGPAPRMWDSAKGPKKEAVMETEVTAGGLAVVPDQRLLTDPDTSYPVYVDPSFSKKASAWSQLSSYWPTRSGWMYGHELQTGQYQIGSTYPRQRAFFQMDVPYLAGRQVLNASLTLKDMSWYTGDCAASTVELWHTGRATPATTWNNQAEWKTKLASAACPAGTLTFNALGATQAAARAGTTIVDLGLRGSAAAETPPTQTIRRFEVATASLTVEIAYNGECFLRDQVAYEDPDGNAFHTEMSCEAQASDVRIEPYAASQVTGRLLAGPHGFVCWRSGDTNGAGNRIWYYVKGDTSTGWTSWQGWGYVPADKITGAGSVPFPGLPACNVHNVTPGLVAPQDFNSDGVTDVVALQSDGNLALHPGNGNGTLADKRLIWSDGRGNGYKQVFPADFNTDGRGDVAAVDGDNRIWWWTGNGDGGVTGPALPLTDDVKHAHGVFAEGYPPRCRDFVSTDVNGDGKGDILAACGIQELDPETEVLWWWRGNGDGEYVPGAHMTEHAFEGSVITLDSNADGRMDVAEHVPDGRLLIQPGSGDGHWDYGTVRAWPAAGFGPVSKAFAGDFNGDRRGDLAAVDASGSLWWWAGDGNGAFAAPSKMSAATDWGSAKDLM</sequence>
<accession>A0A7W9GYH1</accession>
<evidence type="ECO:0000313" key="4">
    <source>
        <dbReference type="Proteomes" id="UP000590647"/>
    </source>
</evidence>
<feature type="region of interest" description="Disordered" evidence="2">
    <location>
        <begin position="31"/>
        <end position="57"/>
    </location>
</feature>
<dbReference type="PANTHER" id="PTHR44103:SF1">
    <property type="entry name" value="PROPROTEIN CONVERTASE P"/>
    <property type="match status" value="1"/>
</dbReference>
<dbReference type="RefSeq" id="WP_184979599.1">
    <property type="nucleotide sequence ID" value="NZ_JACHNE010000001.1"/>
</dbReference>
<dbReference type="SUPFAM" id="SSF69318">
    <property type="entry name" value="Integrin alpha N-terminal domain"/>
    <property type="match status" value="1"/>
</dbReference>
<comment type="caution">
    <text evidence="3">The sequence shown here is derived from an EMBL/GenBank/DDBJ whole genome shotgun (WGS) entry which is preliminary data.</text>
</comment>
<proteinExistence type="predicted"/>
<dbReference type="PANTHER" id="PTHR44103">
    <property type="entry name" value="PROPROTEIN CONVERTASE P"/>
    <property type="match status" value="1"/>
</dbReference>
<organism evidence="3 4">
    <name type="scientific">Streptomyces caelestis</name>
    <dbReference type="NCBI Taxonomy" id="36816"/>
    <lineage>
        <taxon>Bacteria</taxon>
        <taxon>Bacillati</taxon>
        <taxon>Actinomycetota</taxon>
        <taxon>Actinomycetes</taxon>
        <taxon>Kitasatosporales</taxon>
        <taxon>Streptomycetaceae</taxon>
        <taxon>Streptomyces</taxon>
    </lineage>
</organism>
<reference evidence="3 4" key="1">
    <citation type="submission" date="2020-08" db="EMBL/GenBank/DDBJ databases">
        <title>Sequencing the genomes of 1000 actinobacteria strains.</title>
        <authorList>
            <person name="Klenk H.-P."/>
        </authorList>
    </citation>
    <scope>NUCLEOTIDE SEQUENCE [LARGE SCALE GENOMIC DNA]</scope>
    <source>
        <strain evidence="3 4">DSM 40084</strain>
    </source>
</reference>
<evidence type="ECO:0008006" key="5">
    <source>
        <dbReference type="Google" id="ProtNLM"/>
    </source>
</evidence>
<evidence type="ECO:0000256" key="1">
    <source>
        <dbReference type="ARBA" id="ARBA00022729"/>
    </source>
</evidence>
<dbReference type="EMBL" id="JACHNE010000001">
    <property type="protein sequence ID" value="MBB5792121.1"/>
    <property type="molecule type" value="Genomic_DNA"/>
</dbReference>
<dbReference type="Proteomes" id="UP000590647">
    <property type="component" value="Unassembled WGS sequence"/>
</dbReference>
<dbReference type="InterPro" id="IPR013517">
    <property type="entry name" value="FG-GAP"/>
</dbReference>
<evidence type="ECO:0000256" key="2">
    <source>
        <dbReference type="SAM" id="MobiDB-lite"/>
    </source>
</evidence>
<evidence type="ECO:0000313" key="3">
    <source>
        <dbReference type="EMBL" id="MBB5792121.1"/>
    </source>
</evidence>
<gene>
    <name evidence="3" type="ORF">HDA41_000085</name>
</gene>
<name>A0A7W9GYH1_9ACTN</name>